<dbReference type="Pfam" id="PF04773">
    <property type="entry name" value="FecR"/>
    <property type="match status" value="1"/>
</dbReference>
<dbReference type="GO" id="GO:0016989">
    <property type="term" value="F:sigma factor antagonist activity"/>
    <property type="evidence" value="ECO:0007669"/>
    <property type="project" value="TreeGrafter"/>
</dbReference>
<evidence type="ECO:0000313" key="4">
    <source>
        <dbReference type="Proteomes" id="UP000036520"/>
    </source>
</evidence>
<keyword evidence="4" id="KW-1185">Reference proteome</keyword>
<dbReference type="AlphaFoldDB" id="A0A0H4PTE6"/>
<dbReference type="InterPro" id="IPR032508">
    <property type="entry name" value="FecR_C"/>
</dbReference>
<evidence type="ECO:0000313" key="3">
    <source>
        <dbReference type="EMBL" id="AKP51597.1"/>
    </source>
</evidence>
<dbReference type="EMBL" id="CP012040">
    <property type="protein sequence ID" value="AKP51597.1"/>
    <property type="molecule type" value="Genomic_DNA"/>
</dbReference>
<feature type="domain" description="FecR protein" evidence="1">
    <location>
        <begin position="153"/>
        <end position="243"/>
    </location>
</feature>
<accession>A0A0H4PTE6</accession>
<dbReference type="PATRIC" id="fig|320787.5.peg.2393"/>
<dbReference type="InterPro" id="IPR006860">
    <property type="entry name" value="FecR"/>
</dbReference>
<dbReference type="InterPro" id="IPR012373">
    <property type="entry name" value="Ferrdict_sens_TM"/>
</dbReference>
<sequence>MCLYGQNDEILFLFDRMGDKDIFEIIGKILSGEASKDEQLELHRWMQKSADNVNTFEQMKRVWDATHINQKISNEDRVFNKIQNKKLFLEGLKTETSNPKQLPNTLRKKGQFRRIAAIAACLMILISFPIYKSLVNTPENTHALPVLTHKENGRGQKSKVILSDGTNVWLNSSSKLSYINGFTDSIREVFLEGEAYFEVTKDKGKPFIVHTGNLKTTVLGTSFNIRHYPTDAHPTLFLEEGKVMYEYLKTSNETNVLLPGNGVKWDSKKSEMVEFSDDPLHWNAWKNNILLFDDLDFKTALEECERWYDVDFIIKGTPPTHWRFTGKFKNAYLKSVLQSMQYGKQFDFKIQGKNIEITF</sequence>
<dbReference type="STRING" id="320787.CA2015_2176"/>
<dbReference type="Pfam" id="PF16344">
    <property type="entry name" value="FecR_C"/>
    <property type="match status" value="1"/>
</dbReference>
<dbReference type="PANTHER" id="PTHR30273">
    <property type="entry name" value="PERIPLASMIC SIGNAL SENSOR AND SIGMA FACTOR ACTIVATOR FECR-RELATED"/>
    <property type="match status" value="1"/>
</dbReference>
<dbReference type="PIRSF" id="PIRSF018266">
    <property type="entry name" value="FecR"/>
    <property type="match status" value="1"/>
</dbReference>
<dbReference type="Gene3D" id="3.55.50.30">
    <property type="match status" value="1"/>
</dbReference>
<name>A0A0H4PTE6_9BACT</name>
<evidence type="ECO:0000259" key="1">
    <source>
        <dbReference type="Pfam" id="PF04773"/>
    </source>
</evidence>
<evidence type="ECO:0000259" key="2">
    <source>
        <dbReference type="Pfam" id="PF16344"/>
    </source>
</evidence>
<proteinExistence type="predicted"/>
<protein>
    <recommendedName>
        <fullName evidence="5">Anti-FecI sigma factor, FecR</fullName>
    </recommendedName>
</protein>
<organism evidence="3 4">
    <name type="scientific">Cyclobacterium amurskyense</name>
    <dbReference type="NCBI Taxonomy" id="320787"/>
    <lineage>
        <taxon>Bacteria</taxon>
        <taxon>Pseudomonadati</taxon>
        <taxon>Bacteroidota</taxon>
        <taxon>Cytophagia</taxon>
        <taxon>Cytophagales</taxon>
        <taxon>Cyclobacteriaceae</taxon>
        <taxon>Cyclobacterium</taxon>
    </lineage>
</organism>
<reference evidence="3 4" key="1">
    <citation type="submission" date="2015-07" db="EMBL/GenBank/DDBJ databases">
        <authorList>
            <person name="Kim K.M."/>
        </authorList>
    </citation>
    <scope>NUCLEOTIDE SEQUENCE [LARGE SCALE GENOMIC DNA]</scope>
    <source>
        <strain evidence="3 4">KCTC 12363</strain>
    </source>
</reference>
<dbReference type="Proteomes" id="UP000036520">
    <property type="component" value="Chromosome"/>
</dbReference>
<feature type="domain" description="Protein FecR C-terminal" evidence="2">
    <location>
        <begin position="290"/>
        <end position="357"/>
    </location>
</feature>
<dbReference type="KEGG" id="camu:CA2015_2176"/>
<evidence type="ECO:0008006" key="5">
    <source>
        <dbReference type="Google" id="ProtNLM"/>
    </source>
</evidence>
<gene>
    <name evidence="3" type="ORF">CA2015_2176</name>
</gene>
<dbReference type="PANTHER" id="PTHR30273:SF2">
    <property type="entry name" value="PROTEIN FECR"/>
    <property type="match status" value="1"/>
</dbReference>
<dbReference type="Gene3D" id="2.60.120.1440">
    <property type="match status" value="1"/>
</dbReference>